<keyword evidence="4" id="KW-0805">Transcription regulation</keyword>
<dbReference type="InterPro" id="IPR021990">
    <property type="entry name" value="Mediator_Med12_LCEWAV"/>
</dbReference>
<evidence type="ECO:0000313" key="11">
    <source>
        <dbReference type="Proteomes" id="UP001381693"/>
    </source>
</evidence>
<keyword evidence="6" id="KW-0804">Transcription</keyword>
<evidence type="ECO:0000256" key="6">
    <source>
        <dbReference type="ARBA" id="ARBA00023163"/>
    </source>
</evidence>
<dbReference type="PANTHER" id="PTHR46007:SF11">
    <property type="entry name" value="MEDIATOR OF RNA POLYMERASE II TRANSCRIPTION SUBUNIT 12"/>
    <property type="match status" value="1"/>
</dbReference>
<feature type="domain" description="Mediator complex subunit Med12" evidence="9">
    <location>
        <begin position="98"/>
        <end position="158"/>
    </location>
</feature>
<feature type="region of interest" description="Disordered" evidence="8">
    <location>
        <begin position="1"/>
        <end position="40"/>
    </location>
</feature>
<evidence type="ECO:0000256" key="1">
    <source>
        <dbReference type="ARBA" id="ARBA00004123"/>
    </source>
</evidence>
<evidence type="ECO:0000256" key="5">
    <source>
        <dbReference type="ARBA" id="ARBA00023159"/>
    </source>
</evidence>
<feature type="compositionally biased region" description="Low complexity" evidence="8">
    <location>
        <begin position="251"/>
        <end position="261"/>
    </location>
</feature>
<dbReference type="Proteomes" id="UP001381693">
    <property type="component" value="Unassembled WGS sequence"/>
</dbReference>
<sequence>MMPVPSSEKRPLKRQKLGPPDVYPQDPKQKEDELDDVSVKQGFTHRPQIQDEYGSAQNTSITPAKVANYFNAILKKKAESNQLPDTARKKQQINIKDNFWLVTPRSKTAIEAWFKDLAGAKPLTSLAKKVPIFSKREDMFMMLCECNVPLLRATWFIKMTSAYHESKVAESKMKKRQQPDIAQEWTQTLTRLLREPLNKIAEIYLGNASGTATTPSSGSTPNANVPAAGSLTPNSTSAGGSTPTTQPPQSSPHNQGLSGSSSGIGGSGTSGQTSTAQQTQLRYWNFYLQLAHFMYQEGLLDRQDLLEWVVETFVRWRGAEHDVVLRTVLPLPLQYLDEITQSEYLSRKLTYYSASKLAQLCHDSGYSSPRPQSPVNQPTPGLNSVNGQGTSGNQPASSTINPLASTFQELLACHQHRPIVLATSCFIQAITLDCPTAMVWNNAGEGKAASWLTGSPLDLLPCPPSELPMAQRYNNQQIRAHLRLMEEHIRQRSRAAENRWSLDKYTVNITGSTINRVLGALDALDRHCFDRVDSNNSLDTLYTKIFGSNKEPTNENPSSNSSVGSNTSPGSNTNTNNQNSTNSDEAVVRTLCEWAVSVQRSGEHRALVVARLLEKRQNALTSVENDLPDEKDSVTSNQMVAPGGCVFQNLLLKFLDVQAPVYDENALSVRSQEFGNLVLLFSELIRQDVFSHDAYMCTLISRGDLATGAPDLKADLSFGEKKEDGTDNIDDDLGKILLKIAVNTSLEESGTGGRGELGAEGKQKPPRHLVYSQHFPLPQDDAYMHEINQRYVLLYGVGKARDEARAAVKKLTKEICKLFSKKCSIDIADGGKVKKSSRGEFNFENIMSRFCTLSYFDQHHITSTVASQVLEMLSGCGSGISNYLPTHDHIAFLMDLMEVALNVHGLIELCIQMIKEVNEIETQLLERGCLAGWYCPTLLLHVVGVLRKYHCCLLVSQEQTSTIFESLCRLVKANPADCASPERVIFAYLFDLYGSCSFLKKHHEVFSVMYPKIKQALYASISPGQGTYRWSLQFMDDYIKNPKLKVDASIIKQLGDPANRYSFVCNAIIDACSANTLNEKLNDMAILCAELTATCNALSAEWLGVLNALCCSSKDSPGYIDVLGQVGLRDPHAAPTIHSSLAVFTAILIARHCFTLPDFLKCVALPSLMEAWNSGEGNPDAEPGARLTCHLLLRIFKSVDTPHPSQYSAGSSQSVPTSMSQRSIRLSCDRHLLAAAHTAISLSPVLAVLKAMLIVSDVLSGQSKSQASISDILGTSDMGSGSNDSDMMGKDADKASLADFARYALRQVCSQEWVRERCLKIPEELCSAANLLDSTLTPRQAQRLLHQICHPDSPSTHNDTSQDQRTIISNILQDLDEWTLRISWLDLHLMYEQQRTQTQEHNTWLDNVAQAAIEVFHLNRESSSPSLSHSMSSQSRVHKPQSICLVAPLLSKLPKAVQGRVLKVAAQVLESVNFGAYSGNSKPNDSESTSAEATASSPPPSHSQPSSVSSSGMENPSPGWSLGHWPLASHRPFLQLVLMCLEGQDEQLSDLLESLKTQLTQSLFSPKEEKPGALQVTFPEDGRGRQLMLEALSLRFALVGGLFDVITSSYSNSIITEWALLLVNLIIFGVIDLSNNSELFNTVLDMLATLIHSTLMSDGASESREENRRHYYNLVKKIKKEIGERNNVSLRLVRQLIPLPKLQAEVIILEPWGSVTDTKGNRLQEFDKDKKHGFQAAEKQKLSPWDILDGHRNPAPLSWAWFGATRLERKPLKYEEAHRLLRFHTHSMQKPMSYYLEPPPLPVEDLEPVPDKQIKEEVKAPDTPTSDQSPRAISKRGCPGKPPRNRRRAPRQTSTVTNLASKAEAGTKYH</sequence>
<evidence type="ECO:0000313" key="10">
    <source>
        <dbReference type="EMBL" id="KAK7082637.1"/>
    </source>
</evidence>
<feature type="compositionally biased region" description="Low complexity" evidence="8">
    <location>
        <begin position="232"/>
        <end position="244"/>
    </location>
</feature>
<dbReference type="InterPro" id="IPR051647">
    <property type="entry name" value="Mediator_comp_sub12"/>
</dbReference>
<name>A0AAN8XFX8_HALRR</name>
<keyword evidence="7" id="KW-0539">Nucleus</keyword>
<feature type="region of interest" description="Disordered" evidence="8">
    <location>
        <begin position="365"/>
        <end position="399"/>
    </location>
</feature>
<evidence type="ECO:0000256" key="8">
    <source>
        <dbReference type="SAM" id="MobiDB-lite"/>
    </source>
</evidence>
<gene>
    <name evidence="10" type="primary">MED12</name>
    <name evidence="10" type="ORF">SK128_024570</name>
</gene>
<comment type="similarity">
    <text evidence="2">Belongs to the Mediator complex subunit 12 family.</text>
</comment>
<comment type="subcellular location">
    <subcellularLocation>
        <location evidence="1">Nucleus</location>
    </subcellularLocation>
</comment>
<organism evidence="10 11">
    <name type="scientific">Halocaridina rubra</name>
    <name type="common">Hawaiian red shrimp</name>
    <dbReference type="NCBI Taxonomy" id="373956"/>
    <lineage>
        <taxon>Eukaryota</taxon>
        <taxon>Metazoa</taxon>
        <taxon>Ecdysozoa</taxon>
        <taxon>Arthropoda</taxon>
        <taxon>Crustacea</taxon>
        <taxon>Multicrustacea</taxon>
        <taxon>Malacostraca</taxon>
        <taxon>Eumalacostraca</taxon>
        <taxon>Eucarida</taxon>
        <taxon>Decapoda</taxon>
        <taxon>Pleocyemata</taxon>
        <taxon>Caridea</taxon>
        <taxon>Atyoidea</taxon>
        <taxon>Atyidae</taxon>
        <taxon>Halocaridina</taxon>
    </lineage>
</organism>
<keyword evidence="5" id="KW-0010">Activator</keyword>
<dbReference type="Pfam" id="PF09497">
    <property type="entry name" value="Med12"/>
    <property type="match status" value="1"/>
</dbReference>
<evidence type="ECO:0000256" key="2">
    <source>
        <dbReference type="ARBA" id="ARBA00010289"/>
    </source>
</evidence>
<dbReference type="EMBL" id="JAXCGZ010003936">
    <property type="protein sequence ID" value="KAK7082637.1"/>
    <property type="molecule type" value="Genomic_DNA"/>
</dbReference>
<feature type="compositionally biased region" description="Low complexity" evidence="8">
    <location>
        <begin position="210"/>
        <end position="224"/>
    </location>
</feature>
<dbReference type="PANTHER" id="PTHR46007">
    <property type="entry name" value="MEDIATOR OF RNA POLYMERASE II TRANSCRIPTION SUBUNIT 12"/>
    <property type="match status" value="1"/>
</dbReference>
<feature type="region of interest" description="Disordered" evidence="8">
    <location>
        <begin position="548"/>
        <end position="584"/>
    </location>
</feature>
<evidence type="ECO:0000256" key="3">
    <source>
        <dbReference type="ARBA" id="ARBA00022491"/>
    </source>
</evidence>
<dbReference type="SMART" id="SM01281">
    <property type="entry name" value="Med12"/>
    <property type="match status" value="1"/>
</dbReference>
<evidence type="ECO:0000259" key="9">
    <source>
        <dbReference type="SMART" id="SM01281"/>
    </source>
</evidence>
<feature type="region of interest" description="Disordered" evidence="8">
    <location>
        <begin position="210"/>
        <end position="274"/>
    </location>
</feature>
<proteinExistence type="inferred from homology"/>
<evidence type="ECO:0000256" key="7">
    <source>
        <dbReference type="ARBA" id="ARBA00023242"/>
    </source>
</evidence>
<dbReference type="InterPro" id="IPR019035">
    <property type="entry name" value="Mediator_Med12"/>
</dbReference>
<protein>
    <submittedName>
        <fullName evidence="10">Mediator of RNA polymerase II transcription subunit 12</fullName>
    </submittedName>
</protein>
<accession>A0AAN8XFX8</accession>
<reference evidence="10 11" key="1">
    <citation type="submission" date="2023-11" db="EMBL/GenBank/DDBJ databases">
        <title>Halocaridina rubra genome assembly.</title>
        <authorList>
            <person name="Smith C."/>
        </authorList>
    </citation>
    <scope>NUCLEOTIDE SEQUENCE [LARGE SCALE GENOMIC DNA]</scope>
    <source>
        <strain evidence="10">EP-1</strain>
        <tissue evidence="10">Whole</tissue>
    </source>
</reference>
<evidence type="ECO:0000256" key="4">
    <source>
        <dbReference type="ARBA" id="ARBA00023015"/>
    </source>
</evidence>
<dbReference type="Pfam" id="PF12145">
    <property type="entry name" value="Med12-LCEWAV"/>
    <property type="match status" value="2"/>
</dbReference>
<feature type="region of interest" description="Disordered" evidence="8">
    <location>
        <begin position="1816"/>
        <end position="1870"/>
    </location>
</feature>
<comment type="caution">
    <text evidence="10">The sequence shown here is derived from an EMBL/GenBank/DDBJ whole genome shotgun (WGS) entry which is preliminary data.</text>
</comment>
<keyword evidence="3" id="KW-0678">Repressor</keyword>
<feature type="compositionally biased region" description="Polar residues" evidence="8">
    <location>
        <begin position="1851"/>
        <end position="1860"/>
    </location>
</feature>
<dbReference type="GO" id="GO:0016592">
    <property type="term" value="C:mediator complex"/>
    <property type="evidence" value="ECO:0007669"/>
    <property type="project" value="InterPro"/>
</dbReference>
<feature type="compositionally biased region" description="Low complexity" evidence="8">
    <location>
        <begin position="548"/>
        <end position="583"/>
    </location>
</feature>
<dbReference type="GO" id="GO:0003713">
    <property type="term" value="F:transcription coactivator activity"/>
    <property type="evidence" value="ECO:0007669"/>
    <property type="project" value="TreeGrafter"/>
</dbReference>
<keyword evidence="11" id="KW-1185">Reference proteome</keyword>
<feature type="region of interest" description="Disordered" evidence="8">
    <location>
        <begin position="1476"/>
        <end position="1517"/>
    </location>
</feature>
<dbReference type="GO" id="GO:0045944">
    <property type="term" value="P:positive regulation of transcription by RNA polymerase II"/>
    <property type="evidence" value="ECO:0007669"/>
    <property type="project" value="TreeGrafter"/>
</dbReference>
<feature type="compositionally biased region" description="Low complexity" evidence="8">
    <location>
        <begin position="1486"/>
        <end position="1496"/>
    </location>
</feature>